<name>A0A7W6K0X1_9HYPH</name>
<gene>
    <name evidence="1" type="ORF">GGQ66_000575</name>
</gene>
<evidence type="ECO:0000313" key="2">
    <source>
        <dbReference type="Proteomes" id="UP000584824"/>
    </source>
</evidence>
<comment type="caution">
    <text evidence="1">The sequence shown here is derived from an EMBL/GenBank/DDBJ whole genome shotgun (WGS) entry which is preliminary data.</text>
</comment>
<dbReference type="Proteomes" id="UP000584824">
    <property type="component" value="Unassembled WGS sequence"/>
</dbReference>
<protein>
    <submittedName>
        <fullName evidence="1">Uncharacterized small protein (DUF1192 family)</fullName>
    </submittedName>
</protein>
<sequence>MSFLADDDRPRKKAAHEIGEDISSFSADELSARIAVLQAEIDRLDAEKARKSAGRSAAESLFRR</sequence>
<accession>A0A7W6K0X1</accession>
<evidence type="ECO:0000313" key="1">
    <source>
        <dbReference type="EMBL" id="MBB4102047.1"/>
    </source>
</evidence>
<organism evidence="1 2">
    <name type="scientific">Allorhizobium borbori</name>
    <dbReference type="NCBI Taxonomy" id="485907"/>
    <lineage>
        <taxon>Bacteria</taxon>
        <taxon>Pseudomonadati</taxon>
        <taxon>Pseudomonadota</taxon>
        <taxon>Alphaproteobacteria</taxon>
        <taxon>Hyphomicrobiales</taxon>
        <taxon>Rhizobiaceae</taxon>
        <taxon>Rhizobium/Agrobacterium group</taxon>
        <taxon>Allorhizobium</taxon>
    </lineage>
</organism>
<keyword evidence="2" id="KW-1185">Reference proteome</keyword>
<reference evidence="1 2" key="1">
    <citation type="submission" date="2020-08" db="EMBL/GenBank/DDBJ databases">
        <title>Genomic Encyclopedia of Type Strains, Phase IV (KMG-IV): sequencing the most valuable type-strain genomes for metagenomic binning, comparative biology and taxonomic classification.</title>
        <authorList>
            <person name="Goeker M."/>
        </authorList>
    </citation>
    <scope>NUCLEOTIDE SEQUENCE [LARGE SCALE GENOMIC DNA]</scope>
    <source>
        <strain evidence="1 2">DSM 26385</strain>
    </source>
</reference>
<dbReference type="EMBL" id="JACIDU010000002">
    <property type="protein sequence ID" value="MBB4102047.1"/>
    <property type="molecule type" value="Genomic_DNA"/>
</dbReference>
<dbReference type="RefSeq" id="WP_183789212.1">
    <property type="nucleotide sequence ID" value="NZ_JACIDU010000002.1"/>
</dbReference>
<dbReference type="Pfam" id="PF06698">
    <property type="entry name" value="DUF1192"/>
    <property type="match status" value="1"/>
</dbReference>
<dbReference type="AlphaFoldDB" id="A0A7W6K0X1"/>
<proteinExistence type="predicted"/>
<dbReference type="InterPro" id="IPR009579">
    <property type="entry name" value="DUF1192"/>
</dbReference>